<dbReference type="InterPro" id="IPR026040">
    <property type="entry name" value="HyI-like"/>
</dbReference>
<evidence type="ECO:0000313" key="6">
    <source>
        <dbReference type="Proteomes" id="UP000236742"/>
    </source>
</evidence>
<reference evidence="6" key="1">
    <citation type="submission" date="2016-10" db="EMBL/GenBank/DDBJ databases">
        <authorList>
            <person name="Varghese N."/>
            <person name="Submissions S."/>
        </authorList>
    </citation>
    <scope>NUCLEOTIDE SEQUENCE [LARGE SCALE GENOMIC DNA]</scope>
    <source>
        <strain evidence="6">DSM 23413</strain>
    </source>
</reference>
<evidence type="ECO:0000256" key="2">
    <source>
        <dbReference type="PIRNR" id="PIRNR006241"/>
    </source>
</evidence>
<dbReference type="OrthoDB" id="9786584at2"/>
<dbReference type="GO" id="GO:0046487">
    <property type="term" value="P:glyoxylate metabolic process"/>
    <property type="evidence" value="ECO:0007669"/>
    <property type="project" value="TreeGrafter"/>
</dbReference>
<dbReference type="AlphaFoldDB" id="A0A1H5V9U6"/>
<dbReference type="Proteomes" id="UP000236742">
    <property type="component" value="Unassembled WGS sequence"/>
</dbReference>
<evidence type="ECO:0000256" key="3">
    <source>
        <dbReference type="PIRSR" id="PIRSR006241-50"/>
    </source>
</evidence>
<dbReference type="PIRSF" id="PIRSF006241">
    <property type="entry name" value="HyI"/>
    <property type="match status" value="1"/>
</dbReference>
<keyword evidence="5" id="KW-0670">Pyruvate</keyword>
<proteinExistence type="inferred from homology"/>
<dbReference type="InterPro" id="IPR050417">
    <property type="entry name" value="Sugar_Epim/Isomerase"/>
</dbReference>
<organism evidence="5 6">
    <name type="scientific">Jhaorihella thermophila</name>
    <dbReference type="NCBI Taxonomy" id="488547"/>
    <lineage>
        <taxon>Bacteria</taxon>
        <taxon>Pseudomonadati</taxon>
        <taxon>Pseudomonadota</taxon>
        <taxon>Alphaproteobacteria</taxon>
        <taxon>Rhodobacterales</taxon>
        <taxon>Paracoccaceae</taxon>
        <taxon>Jhaorihella</taxon>
    </lineage>
</organism>
<evidence type="ECO:0000256" key="1">
    <source>
        <dbReference type="ARBA" id="ARBA00023235"/>
    </source>
</evidence>
<dbReference type="InterPro" id="IPR036237">
    <property type="entry name" value="Xyl_isomerase-like_sf"/>
</dbReference>
<feature type="active site" description="Proton donor/acceptor" evidence="3">
    <location>
        <position position="234"/>
    </location>
</feature>
<dbReference type="PANTHER" id="PTHR43489">
    <property type="entry name" value="ISOMERASE"/>
    <property type="match status" value="1"/>
</dbReference>
<sequence length="251" mass="28383">MPRLAANISLLFSELPFFDRFEAAERAGFAGVEILFPYDVAAKEIRRRLIANGLELVLFNAPPPNYTGGTPGYAALPDGVERFRHDMRRVDRFAEELRPGLIHVMAGYTDDPRAEETFVANLQWLADTWPRRRFTIEPLNASNQPGYFLNDYGLAARVLDRVDRPNVGLQFDSYHAQMIHGDALEVWRRFGHRAFHVQIGQAPDRRQPGSGPIDFATLFDAIEASGYDGWISAEYNPTTPDTRESLGWMPA</sequence>
<protein>
    <submittedName>
        <fullName evidence="5">Hydroxypyruvate isomerase</fullName>
    </submittedName>
</protein>
<keyword evidence="6" id="KW-1185">Reference proteome</keyword>
<name>A0A1H5V9U6_9RHOB</name>
<dbReference type="GO" id="GO:0008903">
    <property type="term" value="F:hydroxypyruvate isomerase activity"/>
    <property type="evidence" value="ECO:0007669"/>
    <property type="project" value="TreeGrafter"/>
</dbReference>
<dbReference type="Pfam" id="PF01261">
    <property type="entry name" value="AP_endonuc_2"/>
    <property type="match status" value="1"/>
</dbReference>
<dbReference type="SUPFAM" id="SSF51658">
    <property type="entry name" value="Xylose isomerase-like"/>
    <property type="match status" value="1"/>
</dbReference>
<feature type="active site" description="Proton donor/acceptor" evidence="3">
    <location>
        <position position="137"/>
    </location>
</feature>
<dbReference type="EMBL" id="FNVD01000005">
    <property type="protein sequence ID" value="SEF83541.1"/>
    <property type="molecule type" value="Genomic_DNA"/>
</dbReference>
<comment type="similarity">
    <text evidence="2">Belongs to the hyi family.</text>
</comment>
<evidence type="ECO:0000313" key="5">
    <source>
        <dbReference type="EMBL" id="SEF83541.1"/>
    </source>
</evidence>
<feature type="domain" description="Xylose isomerase-like TIM barrel" evidence="4">
    <location>
        <begin position="21"/>
        <end position="249"/>
    </location>
</feature>
<evidence type="ECO:0000259" key="4">
    <source>
        <dbReference type="Pfam" id="PF01261"/>
    </source>
</evidence>
<dbReference type="RefSeq" id="WP_104007663.1">
    <property type="nucleotide sequence ID" value="NZ_FNVD01000005.1"/>
</dbReference>
<dbReference type="InterPro" id="IPR013022">
    <property type="entry name" value="Xyl_isomerase-like_TIM-brl"/>
</dbReference>
<keyword evidence="1 2" id="KW-0413">Isomerase</keyword>
<dbReference type="Gene3D" id="3.20.20.150">
    <property type="entry name" value="Divalent-metal-dependent TIM barrel enzymes"/>
    <property type="match status" value="1"/>
</dbReference>
<gene>
    <name evidence="5" type="ORF">SAMN05421751_105218</name>
</gene>
<accession>A0A1H5V9U6</accession>
<dbReference type="PANTHER" id="PTHR43489:SF6">
    <property type="entry name" value="HYDROXYPYRUVATE ISOMERASE-RELATED"/>
    <property type="match status" value="1"/>
</dbReference>